<keyword evidence="3" id="KW-1185">Reference proteome</keyword>
<dbReference type="EMBL" id="BQNB010014875">
    <property type="protein sequence ID" value="GJT33414.1"/>
    <property type="molecule type" value="Genomic_DNA"/>
</dbReference>
<comment type="caution">
    <text evidence="2">The sequence shown here is derived from an EMBL/GenBank/DDBJ whole genome shotgun (WGS) entry which is preliminary data.</text>
</comment>
<organism evidence="2 3">
    <name type="scientific">Tanacetum coccineum</name>
    <dbReference type="NCBI Taxonomy" id="301880"/>
    <lineage>
        <taxon>Eukaryota</taxon>
        <taxon>Viridiplantae</taxon>
        <taxon>Streptophyta</taxon>
        <taxon>Embryophyta</taxon>
        <taxon>Tracheophyta</taxon>
        <taxon>Spermatophyta</taxon>
        <taxon>Magnoliopsida</taxon>
        <taxon>eudicotyledons</taxon>
        <taxon>Gunneridae</taxon>
        <taxon>Pentapetalae</taxon>
        <taxon>asterids</taxon>
        <taxon>campanulids</taxon>
        <taxon>Asterales</taxon>
        <taxon>Asteraceae</taxon>
        <taxon>Asteroideae</taxon>
        <taxon>Anthemideae</taxon>
        <taxon>Anthemidinae</taxon>
        <taxon>Tanacetum</taxon>
    </lineage>
</organism>
<evidence type="ECO:0000313" key="2">
    <source>
        <dbReference type="EMBL" id="GJT33414.1"/>
    </source>
</evidence>
<dbReference type="PANTHER" id="PTHR47150:SF5">
    <property type="entry name" value="OS07G0546750 PROTEIN"/>
    <property type="match status" value="1"/>
</dbReference>
<gene>
    <name evidence="2" type="ORF">Tco_0923833</name>
</gene>
<feature type="region of interest" description="Disordered" evidence="1">
    <location>
        <begin position="487"/>
        <end position="527"/>
    </location>
</feature>
<reference evidence="2" key="2">
    <citation type="submission" date="2022-01" db="EMBL/GenBank/DDBJ databases">
        <authorList>
            <person name="Yamashiro T."/>
            <person name="Shiraishi A."/>
            <person name="Satake H."/>
            <person name="Nakayama K."/>
        </authorList>
    </citation>
    <scope>NUCLEOTIDE SEQUENCE</scope>
</reference>
<feature type="compositionally biased region" description="Polar residues" evidence="1">
    <location>
        <begin position="490"/>
        <end position="501"/>
    </location>
</feature>
<feature type="non-terminal residue" evidence="2">
    <location>
        <position position="1"/>
    </location>
</feature>
<proteinExistence type="predicted"/>
<dbReference type="InterPro" id="IPR006912">
    <property type="entry name" value="Harbinger_derived_prot"/>
</dbReference>
<sequence length="619" mass="71339">DEDMDRVEELAVGYIKQLEHTNHNKTKKRVLFYPSSEPTGELFAIAERTSQECLDHFTKCIHVLYYDKFLRRPTATDIQKTYELHEEKHGLSGMLGSIDCMHWDWKNCPKSLHGQFKRSTNKYPTLMLEAVADQKLWIWHAYFGVPGANNDLNVLYGSPLFDDEIADIAPECPFVVNGHTYRKCYYLADGIYPAWSTFVKTFSVARDEKTLKFKRVQEAARKDIERAFGVLQEMFRKPRTVIGVRSAEDMNSTITDSASKFEWLAEDMDRAIIDLASKFETMFNVDNVLISWIFLKKSKSRLNLISYANDMKLGGKTSKKNVGDKVLRFQKRLVDIELRSRERLSRSNECPKKRVTYYASAKNEDDEEGKTRTSIFLYSSQGKKNFLTKCLIKEMPHHNPYHIGWINNGLAIKVTMVCKISLTIGKYYKELVTYDVDMEACQLLPGRPWQHYVDATLQGVTSLGRKAERKTLDNLVASPMEFQVERKEMSQQSEWATQSPSKPLKPNQIIPDQASYSSPKGPQGSERAMKFQTAMRRQPSKQQSADFISEIYMTVRVDIERAPYPNGSDGSGRAHYINPKEDKTLDSIKRDTSLNRWTITNTYATSLSRELRSDVSKEY</sequence>
<name>A0ABQ5D972_9ASTR</name>
<dbReference type="Proteomes" id="UP001151760">
    <property type="component" value="Unassembled WGS sequence"/>
</dbReference>
<dbReference type="Pfam" id="PF04827">
    <property type="entry name" value="Plant_tran"/>
    <property type="match status" value="1"/>
</dbReference>
<evidence type="ECO:0000256" key="1">
    <source>
        <dbReference type="SAM" id="MobiDB-lite"/>
    </source>
</evidence>
<reference evidence="2" key="1">
    <citation type="journal article" date="2022" name="Int. J. Mol. Sci.">
        <title>Draft Genome of Tanacetum Coccineum: Genomic Comparison of Closely Related Tanacetum-Family Plants.</title>
        <authorList>
            <person name="Yamashiro T."/>
            <person name="Shiraishi A."/>
            <person name="Nakayama K."/>
            <person name="Satake H."/>
        </authorList>
    </citation>
    <scope>NUCLEOTIDE SEQUENCE</scope>
</reference>
<accession>A0ABQ5D972</accession>
<protein>
    <submittedName>
        <fullName evidence="2">ALP1-like protein isoform X1</fullName>
    </submittedName>
</protein>
<dbReference type="PANTHER" id="PTHR47150">
    <property type="entry name" value="OS12G0169200 PROTEIN"/>
    <property type="match status" value="1"/>
</dbReference>
<evidence type="ECO:0000313" key="3">
    <source>
        <dbReference type="Proteomes" id="UP001151760"/>
    </source>
</evidence>